<comment type="caution">
    <text evidence="1">The sequence shown here is derived from an EMBL/GenBank/DDBJ whole genome shotgun (WGS) entry which is preliminary data.</text>
</comment>
<reference evidence="2" key="1">
    <citation type="journal article" date="2019" name="Int. J. Syst. Evol. Microbiol.">
        <title>The Global Catalogue of Microorganisms (GCM) 10K type strain sequencing project: providing services to taxonomists for standard genome sequencing and annotation.</title>
        <authorList>
            <consortium name="The Broad Institute Genomics Platform"/>
            <consortium name="The Broad Institute Genome Sequencing Center for Infectious Disease"/>
            <person name="Wu L."/>
            <person name="Ma J."/>
        </authorList>
    </citation>
    <scope>NUCLEOTIDE SEQUENCE [LARGE SCALE GENOMIC DNA]</scope>
    <source>
        <strain evidence="2">CECT 8289</strain>
    </source>
</reference>
<protein>
    <submittedName>
        <fullName evidence="1">Phage protein Gp36 family protein</fullName>
    </submittedName>
</protein>
<evidence type="ECO:0000313" key="1">
    <source>
        <dbReference type="EMBL" id="MFC4262462.1"/>
    </source>
</evidence>
<name>A0ABV8QRU3_9BACT</name>
<proteinExistence type="predicted"/>
<organism evidence="1 2">
    <name type="scientific">Ferruginibacter yonginensis</name>
    <dbReference type="NCBI Taxonomy" id="1310416"/>
    <lineage>
        <taxon>Bacteria</taxon>
        <taxon>Pseudomonadati</taxon>
        <taxon>Bacteroidota</taxon>
        <taxon>Chitinophagia</taxon>
        <taxon>Chitinophagales</taxon>
        <taxon>Chitinophagaceae</taxon>
        <taxon>Ferruginibacter</taxon>
    </lineage>
</organism>
<gene>
    <name evidence="1" type="ORF">ACFOWM_06220</name>
</gene>
<accession>A0ABV8QRU3</accession>
<dbReference type="Proteomes" id="UP001595907">
    <property type="component" value="Unassembled WGS sequence"/>
</dbReference>
<dbReference type="RefSeq" id="WP_379707893.1">
    <property type="nucleotide sequence ID" value="NZ_JBHSCZ010000001.1"/>
</dbReference>
<sequence>MFIQKEELKSTMYSYQLEQISEGDDSIILMGINAAVDEVKSYLTSNNKKTWIDGRPLYDVATIFAATGNNRNALLLEITKTVAEWWIIKLCNADAIYEHVKERYDRAITYLKQLGKGEVTISSLPLLPTDGSNNAETIAPFRMGGRPKFSHE</sequence>
<evidence type="ECO:0000313" key="2">
    <source>
        <dbReference type="Proteomes" id="UP001595907"/>
    </source>
</evidence>
<dbReference type="EMBL" id="JBHSCZ010000001">
    <property type="protein sequence ID" value="MFC4262462.1"/>
    <property type="molecule type" value="Genomic_DNA"/>
</dbReference>
<keyword evidence="2" id="KW-1185">Reference proteome</keyword>